<evidence type="ECO:0000259" key="3">
    <source>
        <dbReference type="Pfam" id="PF08274"/>
    </source>
</evidence>
<keyword evidence="4" id="KW-0378">Hydrolase</keyword>
<accession>A0A1I4TT33</accession>
<name>A0A1I4TT33_9PROT</name>
<dbReference type="SUPFAM" id="SSF57783">
    <property type="entry name" value="Zinc beta-ribbon"/>
    <property type="match status" value="1"/>
</dbReference>
<evidence type="ECO:0000259" key="2">
    <source>
        <dbReference type="Pfam" id="PF03831"/>
    </source>
</evidence>
<comment type="similarity">
    <text evidence="1">Belongs to the YjdM family.</text>
</comment>
<feature type="domain" description="Protein YjdM C-terminal" evidence="2">
    <location>
        <begin position="46"/>
        <end position="112"/>
    </location>
</feature>
<dbReference type="InterPro" id="IPR013988">
    <property type="entry name" value="YjdM_C"/>
</dbReference>
<dbReference type="Pfam" id="PF08274">
    <property type="entry name" value="Zn_Ribbon_YjdM"/>
    <property type="match status" value="1"/>
</dbReference>
<dbReference type="PANTHER" id="PTHR30305:SF3">
    <property type="entry name" value="PROTEIN YJDM"/>
    <property type="match status" value="1"/>
</dbReference>
<dbReference type="OrthoDB" id="9810131at2"/>
<dbReference type="PANTHER" id="PTHR30305">
    <property type="entry name" value="PROTEIN YJDM-RELATED"/>
    <property type="match status" value="1"/>
</dbReference>
<gene>
    <name evidence="4" type="ORF">SAMN05421863_105415</name>
</gene>
<dbReference type="Pfam" id="PF03831">
    <property type="entry name" value="YjdM"/>
    <property type="match status" value="1"/>
</dbReference>
<keyword evidence="5" id="KW-1185">Reference proteome</keyword>
<dbReference type="FunFam" id="2.30.30.40:FF:000013">
    <property type="entry name" value="Alkylphosphonate utilization protein PhnA"/>
    <property type="match status" value="1"/>
</dbReference>
<feature type="domain" description="Protein YjdM N-terminal" evidence="3">
    <location>
        <begin position="4"/>
        <end position="32"/>
    </location>
</feature>
<proteinExistence type="inferred from homology"/>
<evidence type="ECO:0000256" key="1">
    <source>
        <dbReference type="ARBA" id="ARBA00009248"/>
    </source>
</evidence>
<dbReference type="Gene3D" id="2.30.30.40">
    <property type="entry name" value="SH3 Domains"/>
    <property type="match status" value="1"/>
</dbReference>
<sequence length="113" mass="12514">MRDLPKCPECGSEYTYEQGNMYICPECAHEWTKQAIPEPIDNKPVVSDAFGNILQDGDTITVIKDLKVKGSSSVIKVGTKVKNIRLVEGDHNIDCKIDGIGAMKLKSEFVKKT</sequence>
<protein>
    <submittedName>
        <fullName evidence="4">Phosphonoacetate hydrolase</fullName>
    </submittedName>
</protein>
<dbReference type="GO" id="GO:0016787">
    <property type="term" value="F:hydrolase activity"/>
    <property type="evidence" value="ECO:0007669"/>
    <property type="project" value="UniProtKB-KW"/>
</dbReference>
<dbReference type="InterPro" id="IPR004624">
    <property type="entry name" value="YjdM"/>
</dbReference>
<dbReference type="EMBL" id="FOUB01000054">
    <property type="protein sequence ID" value="SFM79740.1"/>
    <property type="molecule type" value="Genomic_DNA"/>
</dbReference>
<dbReference type="NCBIfam" id="TIGR00686">
    <property type="entry name" value="phnA"/>
    <property type="match status" value="1"/>
</dbReference>
<dbReference type="InterPro" id="IPR013987">
    <property type="entry name" value="YjdM_N"/>
</dbReference>
<organism evidence="4 5">
    <name type="scientific">Nitrosomonas communis</name>
    <dbReference type="NCBI Taxonomy" id="44574"/>
    <lineage>
        <taxon>Bacteria</taxon>
        <taxon>Pseudomonadati</taxon>
        <taxon>Pseudomonadota</taxon>
        <taxon>Betaproteobacteria</taxon>
        <taxon>Nitrosomonadales</taxon>
        <taxon>Nitrosomonadaceae</taxon>
        <taxon>Nitrosomonas</taxon>
    </lineage>
</organism>
<dbReference type="SUPFAM" id="SSF82057">
    <property type="entry name" value="Prokaryotic SH3-related domain"/>
    <property type="match status" value="1"/>
</dbReference>
<evidence type="ECO:0000313" key="5">
    <source>
        <dbReference type="Proteomes" id="UP000183287"/>
    </source>
</evidence>
<reference evidence="5" key="1">
    <citation type="submission" date="2016-10" db="EMBL/GenBank/DDBJ databases">
        <authorList>
            <person name="Varghese N."/>
            <person name="Submissions S."/>
        </authorList>
    </citation>
    <scope>NUCLEOTIDE SEQUENCE [LARGE SCALE GENOMIC DNA]</scope>
    <source>
        <strain evidence="5">Nm44</strain>
    </source>
</reference>
<dbReference type="Gene3D" id="2.20.25.10">
    <property type="match status" value="1"/>
</dbReference>
<dbReference type="AlphaFoldDB" id="A0A1I4TT33"/>
<evidence type="ECO:0000313" key="4">
    <source>
        <dbReference type="EMBL" id="SFM79740.1"/>
    </source>
</evidence>
<dbReference type="Proteomes" id="UP000183287">
    <property type="component" value="Unassembled WGS sequence"/>
</dbReference>
<dbReference type="RefSeq" id="WP_074906563.1">
    <property type="nucleotide sequence ID" value="NZ_FOUB01000054.1"/>
</dbReference>